<keyword evidence="5 7" id="KW-0539">Nucleus</keyword>
<dbReference type="InterPro" id="IPR035639">
    <property type="entry name" value="CPSF2_MBL"/>
</dbReference>
<dbReference type="Pfam" id="PF00617">
    <property type="entry name" value="RasGEF"/>
    <property type="match status" value="1"/>
</dbReference>
<keyword evidence="6" id="KW-0344">Guanine-nucleotide releasing factor</keyword>
<evidence type="ECO:0000259" key="10">
    <source>
        <dbReference type="PROSITE" id="PS50212"/>
    </source>
</evidence>
<dbReference type="SMART" id="SM00229">
    <property type="entry name" value="RasGEFN"/>
    <property type="match status" value="1"/>
</dbReference>
<dbReference type="InterPro" id="IPR036866">
    <property type="entry name" value="RibonucZ/Hydroxyglut_hydro"/>
</dbReference>
<dbReference type="GO" id="GO:0003723">
    <property type="term" value="F:RNA binding"/>
    <property type="evidence" value="ECO:0007669"/>
    <property type="project" value="UniProtKB-KW"/>
</dbReference>
<dbReference type="InterPro" id="IPR000651">
    <property type="entry name" value="Ras-like_Gua-exchang_fac_N"/>
</dbReference>
<keyword evidence="4 7" id="KW-0694">RNA-binding</keyword>
<feature type="domain" description="N-terminal Ras-GEF" evidence="10">
    <location>
        <begin position="53"/>
        <end position="180"/>
    </location>
</feature>
<dbReference type="SUPFAM" id="SSF48366">
    <property type="entry name" value="Ras GEF"/>
    <property type="match status" value="1"/>
</dbReference>
<dbReference type="PANTHER" id="PTHR45922:SF1">
    <property type="entry name" value="CLEAVAGE AND POLYADENYLATION SPECIFICITY FACTOR SUBUNIT 2"/>
    <property type="match status" value="1"/>
</dbReference>
<evidence type="ECO:0000256" key="8">
    <source>
        <dbReference type="SAM" id="MobiDB-lite"/>
    </source>
</evidence>
<dbReference type="Gene3D" id="1.10.840.10">
    <property type="entry name" value="Ras guanine-nucleotide exchange factors catalytic domain"/>
    <property type="match status" value="1"/>
</dbReference>
<dbReference type="Gene3D" id="3.60.15.10">
    <property type="entry name" value="Ribonuclease Z/Hydroxyacylglutathione hydrolase-like"/>
    <property type="match status" value="1"/>
</dbReference>
<dbReference type="InterPro" id="IPR022712">
    <property type="entry name" value="Beta_Casp"/>
</dbReference>
<evidence type="ECO:0000256" key="2">
    <source>
        <dbReference type="ARBA" id="ARBA00010624"/>
    </source>
</evidence>
<dbReference type="GO" id="GO:0007264">
    <property type="term" value="P:small GTPase-mediated signal transduction"/>
    <property type="evidence" value="ECO:0007669"/>
    <property type="project" value="InterPro"/>
</dbReference>
<name>A0A9P6XF26_RHIOR</name>
<evidence type="ECO:0000256" key="5">
    <source>
        <dbReference type="ARBA" id="ARBA00023242"/>
    </source>
</evidence>
<dbReference type="Pfam" id="PF10996">
    <property type="entry name" value="Beta-Casp"/>
    <property type="match status" value="1"/>
</dbReference>
<evidence type="ECO:0000259" key="9">
    <source>
        <dbReference type="PROSITE" id="PS50009"/>
    </source>
</evidence>
<dbReference type="Pfam" id="PF07521">
    <property type="entry name" value="RMMBL"/>
    <property type="match status" value="1"/>
</dbReference>
<feature type="domain" description="Ras-GEF" evidence="9">
    <location>
        <begin position="246"/>
        <end position="520"/>
    </location>
</feature>
<gene>
    <name evidence="11" type="ORF">G6F64_003012</name>
</gene>
<evidence type="ECO:0000313" key="11">
    <source>
        <dbReference type="EMBL" id="KAG1312458.1"/>
    </source>
</evidence>
<dbReference type="Proteomes" id="UP000716291">
    <property type="component" value="Unassembled WGS sequence"/>
</dbReference>
<keyword evidence="12" id="KW-1185">Reference proteome</keyword>
<dbReference type="InterPro" id="IPR011108">
    <property type="entry name" value="RMMBL"/>
</dbReference>
<dbReference type="InterPro" id="IPR036964">
    <property type="entry name" value="RASGEF_cat_dom_sf"/>
</dbReference>
<dbReference type="AlphaFoldDB" id="A0A9P6XF26"/>
<dbReference type="CDD" id="cd06224">
    <property type="entry name" value="REM"/>
    <property type="match status" value="1"/>
</dbReference>
<evidence type="ECO:0000256" key="7">
    <source>
        <dbReference type="RuleBase" id="RU365006"/>
    </source>
</evidence>
<sequence length="1238" mass="143737">MQYSVNDMKRTTTTRSPPIRDSSNISPKEPIENDPHVFDLLLKDSMHFINYGKSDSVTSATIEKLVEKLTREMDHDFLMDFFLIFRQFVTPIKLCKLLISRFRWTLLEETDERRLIRIRTFVVIRHWLTHYWTYDFMNSRTLRFMLCTFLTQLRTHPLVLSSPRNERIVKSLRRVLKRQRRFYQTSQSRDSVLEFTHSIWANKLKDTFRESNIKKDRFWFHIDLKQHKFLSFIHSNQSQSLILHYRSEVITQQFCLIERDMLQTVSWEELVELRWRKNEKRNSEVSFSHSIYQSDLKGVELLIDFFNKTCQWVACEVVKSRLLETRVRVVEKFIRIAFKCYQHRNYSTLMQILLGLQLPAVTRLEKTWERVDHHQRDLFDQLKELTKPFRNWKNVRECMTEARDQVSESFAVECVLTHSLKDFDHVNGCIPFLGLFLSDLVFLAELPTFINATADISDDDEEEKDRELCERLCNNLVNYNKFRIIEIDEVKILLDCGWSDSFDVDNLSNLKKVSKQIDAVLLSHSDLGHLGAYPYARNHLGMTCPVYSTVPVVNMGKMCMYDLYQSRTNELEFKTFTLEDVDNAFDKITPLRYSQPFSLPGKCQGITITAYAAAHTVGGTIWKIKQDTDEIVYAVDFNHRKEYHLDGTVLHSGGVVLDSLTRPSLLITDAYNSQVVHPARKDRYAAMFDTMLTSLNKGGSVLLPTDSSARVLELAYLLDQHWSQNQLNYPLIMLSNTSYHTVHFAKIMLEWMGEELTRKFSQSRENPYEFKYVRLCHKIEDLDNYPGPKVVMASHHSLETGFARELFLRWMSNDSQNTLILTDRSAPGTLARRLYDDWEQQTNKTATTTTVVNSNRTKVLVKPAIAYENTIDLRVYKRVPLEGAELQEYEAAQRAKAEKEAAQAAILARSKIIMEEDESDVSDMDEGDEDVEGLLTRQFDLYVRDAGKSGGFFKHAHSYRMFPYLEKRKKMDDYGEAIQIEHYMKASELERMEQEKKNLGQGANFGKEDDMQIDLQEPILPGRDETPTKYISSDETFLVRCQLRYVDLEGLSDGRSLKTILPQIAPRKLIIVHGSESSTKDLESACQGIEYFTKEIFTPSVGEVLNVSAATNIYRVKLTDSMVSSLRFSKLDDYELARVVGRIHFPEDLTTPSLDVSMPDESTQYEPPVYVGDVRLSEFRKILQAEGIQAEFKGEGILVCNEQVAVRKTGTGQLLVEGMLSSDYYRIRSLLYAQHAIL</sequence>
<evidence type="ECO:0000256" key="4">
    <source>
        <dbReference type="ARBA" id="ARBA00022884"/>
    </source>
</evidence>
<reference evidence="11" key="1">
    <citation type="journal article" date="2020" name="Microb. Genom.">
        <title>Genetic diversity of clinical and environmental Mucorales isolates obtained from an investigation of mucormycosis cases among solid organ transplant recipients.</title>
        <authorList>
            <person name="Nguyen M.H."/>
            <person name="Kaul D."/>
            <person name="Muto C."/>
            <person name="Cheng S.J."/>
            <person name="Richter R.A."/>
            <person name="Bruno V.M."/>
            <person name="Liu G."/>
            <person name="Beyhan S."/>
            <person name="Sundermann A.J."/>
            <person name="Mounaud S."/>
            <person name="Pasculle A.W."/>
            <person name="Nierman W.C."/>
            <person name="Driscoll E."/>
            <person name="Cumbie R."/>
            <person name="Clancy C.J."/>
            <person name="Dupont C.L."/>
        </authorList>
    </citation>
    <scope>NUCLEOTIDE SEQUENCE</scope>
    <source>
        <strain evidence="11">GL11</strain>
    </source>
</reference>
<dbReference type="PROSITE" id="PS50212">
    <property type="entry name" value="RASGEF_NTER"/>
    <property type="match status" value="1"/>
</dbReference>
<proteinExistence type="inferred from homology"/>
<keyword evidence="3 7" id="KW-0507">mRNA processing</keyword>
<dbReference type="GO" id="GO:0005847">
    <property type="term" value="C:mRNA cleavage and polyadenylation specificity factor complex"/>
    <property type="evidence" value="ECO:0007669"/>
    <property type="project" value="InterPro"/>
</dbReference>
<accession>A0A9P6XF26</accession>
<comment type="caution">
    <text evidence="11">The sequence shown here is derived from an EMBL/GenBank/DDBJ whole genome shotgun (WGS) entry which is preliminary data.</text>
</comment>
<dbReference type="PROSITE" id="PS50009">
    <property type="entry name" value="RASGEF_CAT"/>
    <property type="match status" value="1"/>
</dbReference>
<comment type="similarity">
    <text evidence="2 7">Belongs to the metallo-beta-lactamase superfamily. RNA-metabolizing metallo-beta-lactamase-like family. CPSF2/YSH1 subfamily.</text>
</comment>
<dbReference type="InterPro" id="IPR001279">
    <property type="entry name" value="Metallo-B-lactamas"/>
</dbReference>
<dbReference type="GO" id="GO:0005085">
    <property type="term" value="F:guanyl-nucleotide exchange factor activity"/>
    <property type="evidence" value="ECO:0007669"/>
    <property type="project" value="UniProtKB-KW"/>
</dbReference>
<comment type="subcellular location">
    <subcellularLocation>
        <location evidence="1 7">Nucleus</location>
    </subcellularLocation>
</comment>
<dbReference type="Gene3D" id="1.20.870.10">
    <property type="entry name" value="Son of sevenless (SoS) protein Chain: S domain 1"/>
    <property type="match status" value="1"/>
</dbReference>
<dbReference type="InterPro" id="IPR027075">
    <property type="entry name" value="CPSF2"/>
</dbReference>
<dbReference type="Pfam" id="PF00618">
    <property type="entry name" value="RasGEF_N"/>
    <property type="match status" value="1"/>
</dbReference>
<dbReference type="SMART" id="SM00147">
    <property type="entry name" value="RasGEF"/>
    <property type="match status" value="1"/>
</dbReference>
<protein>
    <recommendedName>
        <fullName evidence="7">Cleavage and polyadenylation specificity factor subunit 2</fullName>
    </recommendedName>
    <alternativeName>
        <fullName evidence="7">Cleavage and polyadenylation specificity factor 100 kDa subunit</fullName>
    </alternativeName>
</protein>
<evidence type="ECO:0000256" key="6">
    <source>
        <dbReference type="PROSITE-ProRule" id="PRU00168"/>
    </source>
</evidence>
<evidence type="ECO:0000313" key="12">
    <source>
        <dbReference type="Proteomes" id="UP000716291"/>
    </source>
</evidence>
<evidence type="ECO:0000256" key="1">
    <source>
        <dbReference type="ARBA" id="ARBA00004123"/>
    </source>
</evidence>
<dbReference type="InterPro" id="IPR025069">
    <property type="entry name" value="Cpsf2_C"/>
</dbReference>
<dbReference type="Pfam" id="PF13299">
    <property type="entry name" value="CPSF100_C"/>
    <property type="match status" value="1"/>
</dbReference>
<evidence type="ECO:0000256" key="3">
    <source>
        <dbReference type="ARBA" id="ARBA00022664"/>
    </source>
</evidence>
<feature type="compositionally biased region" description="Polar residues" evidence="8">
    <location>
        <begin position="1"/>
        <end position="26"/>
    </location>
</feature>
<dbReference type="InterPro" id="IPR001895">
    <property type="entry name" value="RASGEF_cat_dom"/>
</dbReference>
<organism evidence="11 12">
    <name type="scientific">Rhizopus oryzae</name>
    <name type="common">Mucormycosis agent</name>
    <name type="synonym">Rhizopus arrhizus var. delemar</name>
    <dbReference type="NCBI Taxonomy" id="64495"/>
    <lineage>
        <taxon>Eukaryota</taxon>
        <taxon>Fungi</taxon>
        <taxon>Fungi incertae sedis</taxon>
        <taxon>Mucoromycota</taxon>
        <taxon>Mucoromycotina</taxon>
        <taxon>Mucoromycetes</taxon>
        <taxon>Mucorales</taxon>
        <taxon>Mucorineae</taxon>
        <taxon>Rhizopodaceae</taxon>
        <taxon>Rhizopus</taxon>
    </lineage>
</organism>
<dbReference type="PANTHER" id="PTHR45922">
    <property type="entry name" value="CLEAVAGE AND POLYADENYLATION SPECIFICITY FACTOR SUBUNIT 2"/>
    <property type="match status" value="1"/>
</dbReference>
<dbReference type="SUPFAM" id="SSF56281">
    <property type="entry name" value="Metallo-hydrolase/oxidoreductase"/>
    <property type="match status" value="1"/>
</dbReference>
<dbReference type="Pfam" id="PF16661">
    <property type="entry name" value="Lactamase_B_6"/>
    <property type="match status" value="1"/>
</dbReference>
<dbReference type="SMART" id="SM01027">
    <property type="entry name" value="Beta-Casp"/>
    <property type="match status" value="1"/>
</dbReference>
<dbReference type="FunFam" id="3.60.15.10:FF:000008">
    <property type="entry name" value="Cleavage and polyadenylation specificity factor subunit 2"/>
    <property type="match status" value="1"/>
</dbReference>
<feature type="region of interest" description="Disordered" evidence="8">
    <location>
        <begin position="1"/>
        <end position="30"/>
    </location>
</feature>
<dbReference type="GO" id="GO:0006398">
    <property type="term" value="P:mRNA 3'-end processing by stem-loop binding and cleavage"/>
    <property type="evidence" value="ECO:0007669"/>
    <property type="project" value="InterPro"/>
</dbReference>
<dbReference type="EMBL" id="JAANQT010000279">
    <property type="protein sequence ID" value="KAG1312458.1"/>
    <property type="molecule type" value="Genomic_DNA"/>
</dbReference>
<dbReference type="InterPro" id="IPR023578">
    <property type="entry name" value="Ras_GEF_dom_sf"/>
</dbReference>
<dbReference type="CDD" id="cd16293">
    <property type="entry name" value="CPSF2-like_MBL-fold"/>
    <property type="match status" value="1"/>
</dbReference>